<dbReference type="RefSeq" id="WP_091780861.1">
    <property type="nucleotide sequence ID" value="NZ_LT629711.1"/>
</dbReference>
<evidence type="ECO:0000313" key="3">
    <source>
        <dbReference type="EMBL" id="SDO72977.1"/>
    </source>
</evidence>
<feature type="compositionally biased region" description="Low complexity" evidence="1">
    <location>
        <begin position="55"/>
        <end position="92"/>
    </location>
</feature>
<feature type="region of interest" description="Disordered" evidence="1">
    <location>
        <begin position="49"/>
        <end position="106"/>
    </location>
</feature>
<feature type="compositionally biased region" description="Basic and acidic residues" evidence="1">
    <location>
        <begin position="1"/>
        <end position="10"/>
    </location>
</feature>
<dbReference type="Proteomes" id="UP000199077">
    <property type="component" value="Chromosome I"/>
</dbReference>
<dbReference type="OrthoDB" id="9779865at2"/>
<name>A0A1H0LXU8_9MICO</name>
<dbReference type="AlphaFoldDB" id="A0A1H0LXU8"/>
<feature type="region of interest" description="Disordered" evidence="1">
    <location>
        <begin position="1"/>
        <end position="21"/>
    </location>
</feature>
<evidence type="ECO:0000259" key="2">
    <source>
        <dbReference type="Pfam" id="PF11350"/>
    </source>
</evidence>
<evidence type="ECO:0000313" key="4">
    <source>
        <dbReference type="Proteomes" id="UP000199077"/>
    </source>
</evidence>
<dbReference type="SUPFAM" id="SSF55486">
    <property type="entry name" value="Metalloproteases ('zincins'), catalytic domain"/>
    <property type="match status" value="1"/>
</dbReference>
<feature type="domain" description="DUF3152" evidence="2">
    <location>
        <begin position="92"/>
        <end position="263"/>
    </location>
</feature>
<organism evidence="3 4">
    <name type="scientific">Pedococcus dokdonensis</name>
    <dbReference type="NCBI Taxonomy" id="443156"/>
    <lineage>
        <taxon>Bacteria</taxon>
        <taxon>Bacillati</taxon>
        <taxon>Actinomycetota</taxon>
        <taxon>Actinomycetes</taxon>
        <taxon>Micrococcales</taxon>
        <taxon>Intrasporangiaceae</taxon>
        <taxon>Pedococcus</taxon>
    </lineage>
</organism>
<dbReference type="Pfam" id="PF11350">
    <property type="entry name" value="DUF3152"/>
    <property type="match status" value="1"/>
</dbReference>
<keyword evidence="4" id="KW-1185">Reference proteome</keyword>
<proteinExistence type="predicted"/>
<evidence type="ECO:0000256" key="1">
    <source>
        <dbReference type="SAM" id="MobiDB-lite"/>
    </source>
</evidence>
<protein>
    <recommendedName>
        <fullName evidence="2">DUF3152 domain-containing protein</fullName>
    </recommendedName>
</protein>
<feature type="compositionally biased region" description="Basic residues" evidence="1">
    <location>
        <begin position="11"/>
        <end position="21"/>
    </location>
</feature>
<accession>A0A1H0LXU8</accession>
<dbReference type="STRING" id="443156.SAMN04489867_0432"/>
<gene>
    <name evidence="3" type="ORF">SAMN04489867_0432</name>
</gene>
<sequence length="275" mass="29308">MREDLPDTRGARRRRRGPSRQVRLRRTIAVTVLLVLVAVVTVRLTRGGDTPLVDAASSGSRPTTSAPSSSSTSKTPNNEDGSSTTETSTSTTKVPQNGNGKITVVSVPGADVPSAGRTVKYTVEIEGGLGVDPAEVGATVEGILLDPRGWQKVDGVRFVNVSPAQEATGAHVDVRVTLASPGLTDKLCAPMRTLSQVSCWNGERSVLNFRRWAQGDDSYGDDVARYRVYQVNHEVGHGIGHQHKMCPGKGERAPVMVQQTLDLGGCKPWPYPSGA</sequence>
<dbReference type="EMBL" id="LT629711">
    <property type="protein sequence ID" value="SDO72977.1"/>
    <property type="molecule type" value="Genomic_DNA"/>
</dbReference>
<dbReference type="InterPro" id="IPR022603">
    <property type="entry name" value="DUF3152"/>
</dbReference>
<reference evidence="4" key="1">
    <citation type="submission" date="2016-10" db="EMBL/GenBank/DDBJ databases">
        <authorList>
            <person name="Varghese N."/>
            <person name="Submissions S."/>
        </authorList>
    </citation>
    <scope>NUCLEOTIDE SEQUENCE [LARGE SCALE GENOMIC DNA]</scope>
    <source>
        <strain evidence="4">DSM 22329</strain>
    </source>
</reference>